<organism evidence="1 2">
    <name type="scientific">Lacticaseibacillus baoqingensis</name>
    <dbReference type="NCBI Taxonomy" id="2486013"/>
    <lineage>
        <taxon>Bacteria</taxon>
        <taxon>Bacillati</taxon>
        <taxon>Bacillota</taxon>
        <taxon>Bacilli</taxon>
        <taxon>Lactobacillales</taxon>
        <taxon>Lactobacillaceae</taxon>
        <taxon>Lacticaseibacillus</taxon>
    </lineage>
</organism>
<dbReference type="InterPro" id="IPR016024">
    <property type="entry name" value="ARM-type_fold"/>
</dbReference>
<dbReference type="Pfam" id="PF08713">
    <property type="entry name" value="DNA_alkylation"/>
    <property type="match status" value="1"/>
</dbReference>
<reference evidence="2" key="1">
    <citation type="journal article" date="2019" name="Int. J. Syst. Evol. Microbiol.">
        <title>The Global Catalogue of Microorganisms (GCM) 10K type strain sequencing project: providing services to taxonomists for standard genome sequencing and annotation.</title>
        <authorList>
            <consortium name="The Broad Institute Genomics Platform"/>
            <consortium name="The Broad Institute Genome Sequencing Center for Infectious Disease"/>
            <person name="Wu L."/>
            <person name="Ma J."/>
        </authorList>
    </citation>
    <scope>NUCLEOTIDE SEQUENCE [LARGE SCALE GENOMIC DNA]</scope>
    <source>
        <strain evidence="2">CCM 8903</strain>
    </source>
</reference>
<dbReference type="RefSeq" id="WP_125754152.1">
    <property type="nucleotide sequence ID" value="NZ_JBHTON010000052.1"/>
</dbReference>
<proteinExistence type="predicted"/>
<name>A0ABW4ECC6_9LACO</name>
<dbReference type="Proteomes" id="UP001597252">
    <property type="component" value="Unassembled WGS sequence"/>
</dbReference>
<dbReference type="EMBL" id="JBHTON010000052">
    <property type="protein sequence ID" value="MFD1486051.1"/>
    <property type="molecule type" value="Genomic_DNA"/>
</dbReference>
<comment type="caution">
    <text evidence="1">The sequence shown here is derived from an EMBL/GenBank/DDBJ whole genome shotgun (WGS) entry which is preliminary data.</text>
</comment>
<evidence type="ECO:0000313" key="2">
    <source>
        <dbReference type="Proteomes" id="UP001597252"/>
    </source>
</evidence>
<keyword evidence="2" id="KW-1185">Reference proteome</keyword>
<dbReference type="Gene3D" id="1.20.1660.10">
    <property type="entry name" value="Hypothetical protein (EF3068)"/>
    <property type="match status" value="1"/>
</dbReference>
<dbReference type="CDD" id="cd07064">
    <property type="entry name" value="AlkD_like_1"/>
    <property type="match status" value="1"/>
</dbReference>
<accession>A0ABW4ECC6</accession>
<dbReference type="SUPFAM" id="SSF48371">
    <property type="entry name" value="ARM repeat"/>
    <property type="match status" value="1"/>
</dbReference>
<dbReference type="InterPro" id="IPR014825">
    <property type="entry name" value="DNA_alkylation"/>
</dbReference>
<dbReference type="PANTHER" id="PTHR34070">
    <property type="entry name" value="ARMADILLO-TYPE FOLD"/>
    <property type="match status" value="1"/>
</dbReference>
<protein>
    <submittedName>
        <fullName evidence="1">DNA alkylation repair protein</fullName>
    </submittedName>
</protein>
<dbReference type="PANTHER" id="PTHR34070:SF1">
    <property type="entry name" value="DNA ALKYLATION REPAIR PROTEIN"/>
    <property type="match status" value="1"/>
</dbReference>
<evidence type="ECO:0000313" key="1">
    <source>
        <dbReference type="EMBL" id="MFD1486051.1"/>
    </source>
</evidence>
<sequence length="214" mass="24942">MLTFTLYGDAATAQAMAKYMRNQFPFVGLKTPQRKAQTKPLLQASRTWSTPDVLAAVQTLYARPQREYQYAAIELAREHVRDYDLDNLRLLAALVTKKAWWDTVDSLRPLFWDYWCLHPVDRPCLWGWFYGQADFWLRRVAITLQLQAKAQTDLTLLTQAIDADLTTPEFFIQKAIGWALRQYSKTDPDWVRAFITTRPQMTKLAVREGSKYLV</sequence>
<gene>
    <name evidence="1" type="ORF">ACFQ5J_12535</name>
</gene>
<dbReference type="Gene3D" id="1.25.40.290">
    <property type="entry name" value="ARM repeat domains"/>
    <property type="match status" value="1"/>
</dbReference>